<gene>
    <name evidence="1" type="ORF">OKIOD_LOCUS14304</name>
</gene>
<dbReference type="Proteomes" id="UP001158576">
    <property type="component" value="Chromosome 2"/>
</dbReference>
<reference evidence="1 2" key="1">
    <citation type="submission" date="2021-04" db="EMBL/GenBank/DDBJ databases">
        <authorList>
            <person name="Bliznina A."/>
        </authorList>
    </citation>
    <scope>NUCLEOTIDE SEQUENCE [LARGE SCALE GENOMIC DNA]</scope>
</reference>
<keyword evidence="2" id="KW-1185">Reference proteome</keyword>
<name>A0ABN7T0L4_OIKDI</name>
<proteinExistence type="predicted"/>
<accession>A0ABN7T0L4</accession>
<evidence type="ECO:0000313" key="2">
    <source>
        <dbReference type="Proteomes" id="UP001158576"/>
    </source>
</evidence>
<evidence type="ECO:0000313" key="1">
    <source>
        <dbReference type="EMBL" id="CAG5111209.1"/>
    </source>
</evidence>
<organism evidence="1 2">
    <name type="scientific">Oikopleura dioica</name>
    <name type="common">Tunicate</name>
    <dbReference type="NCBI Taxonomy" id="34765"/>
    <lineage>
        <taxon>Eukaryota</taxon>
        <taxon>Metazoa</taxon>
        <taxon>Chordata</taxon>
        <taxon>Tunicata</taxon>
        <taxon>Appendicularia</taxon>
        <taxon>Copelata</taxon>
        <taxon>Oikopleuridae</taxon>
        <taxon>Oikopleura</taxon>
    </lineage>
</organism>
<protein>
    <submittedName>
        <fullName evidence="1">Oidioi.mRNA.OKI2018_I69.chr2.g5539.t1.cds</fullName>
    </submittedName>
</protein>
<sequence>MECFRANSLQRSNCQQTLFRHHPRMLRPKENFQKRNCGWRSFRPIRRIFPKFDGRFEIVDEIRIQYYHVVLKARGDFILGEYSKPAKMMSWPEVEKNIYKRQGNKSHKDKDRCVIIGPKMNPTNPDAHFNVIKWSIWSNKKHLEGFRGHEGVWWAKPKGQKPYSPEESDLGAPAFCWNFEKHEWQVFGFVLQQLPRNDENFGILERIVIEFYQIREERIEMYEHNKPIWEKINQNMIGRKELRNEL</sequence>
<dbReference type="EMBL" id="OU015567">
    <property type="protein sequence ID" value="CAG5111209.1"/>
    <property type="molecule type" value="Genomic_DNA"/>
</dbReference>